<evidence type="ECO:0000256" key="8">
    <source>
        <dbReference type="ARBA" id="ARBA00023136"/>
    </source>
</evidence>
<dbReference type="PANTHER" id="PTHR43514:SF4">
    <property type="entry name" value="ABC TRANSPORTER I FAMILY MEMBER 10"/>
    <property type="match status" value="1"/>
</dbReference>
<dbReference type="InterPro" id="IPR003593">
    <property type="entry name" value="AAA+_ATPase"/>
</dbReference>
<dbReference type="InterPro" id="IPR005116">
    <property type="entry name" value="Transp-assoc_OB_typ1"/>
</dbReference>
<dbReference type="GO" id="GO:0140359">
    <property type="term" value="F:ABC-type transporter activity"/>
    <property type="evidence" value="ECO:0007669"/>
    <property type="project" value="InterPro"/>
</dbReference>
<dbReference type="SMART" id="SM00382">
    <property type="entry name" value="AAA"/>
    <property type="match status" value="1"/>
</dbReference>
<keyword evidence="4" id="KW-0997">Cell inner membrane</keyword>
<dbReference type="Gene3D" id="2.40.50.100">
    <property type="match status" value="1"/>
</dbReference>
<dbReference type="InterPro" id="IPR050334">
    <property type="entry name" value="Molybdenum_import_ModC"/>
</dbReference>
<comment type="caution">
    <text evidence="13">The sequence shown here is derived from an EMBL/GenBank/DDBJ whole genome shotgun (WGS) entry which is preliminary data.</text>
</comment>
<keyword evidence="3 9" id="KW-0500">Molybdenum</keyword>
<dbReference type="GO" id="GO:0015098">
    <property type="term" value="F:molybdate ion transmembrane transporter activity"/>
    <property type="evidence" value="ECO:0007669"/>
    <property type="project" value="InterPro"/>
</dbReference>
<dbReference type="InterPro" id="IPR008995">
    <property type="entry name" value="Mo/tungstate-bd_C_term_dom"/>
</dbReference>
<dbReference type="Gene3D" id="3.40.50.300">
    <property type="entry name" value="P-loop containing nucleotide triphosphate hydrolases"/>
    <property type="match status" value="1"/>
</dbReference>
<organism evidence="13 14">
    <name type="scientific">Yoonia ponticola</name>
    <dbReference type="NCBI Taxonomy" id="1524255"/>
    <lineage>
        <taxon>Bacteria</taxon>
        <taxon>Pseudomonadati</taxon>
        <taxon>Pseudomonadota</taxon>
        <taxon>Alphaproteobacteria</taxon>
        <taxon>Rhodobacterales</taxon>
        <taxon>Paracoccaceae</taxon>
        <taxon>Yoonia</taxon>
    </lineage>
</organism>
<dbReference type="InterPro" id="IPR004606">
    <property type="entry name" value="Mop_domain"/>
</dbReference>
<dbReference type="PROSITE" id="PS50893">
    <property type="entry name" value="ABC_TRANSPORTER_2"/>
    <property type="match status" value="1"/>
</dbReference>
<evidence type="ECO:0000256" key="1">
    <source>
        <dbReference type="ARBA" id="ARBA00022448"/>
    </source>
</evidence>
<accession>A0A7W9BI92</accession>
<evidence type="ECO:0000256" key="10">
    <source>
        <dbReference type="SAM" id="MobiDB-lite"/>
    </source>
</evidence>
<sequence length="378" mass="40091">MVGRGVGGAGDGRVNRVRVAGDTDDKKAGGMMLQVDIQARIGELDLDIQMDVPAGVTVLFGPSGAGKTTVTNAIAGLFRPDSGQIKLGDKVLFDGRQNVPPHHRLMGYVFQDARLFPHYTVRQNLTYGGNHDFDQIVDVLGLGELLARRPAGLSGGEKQRVALGRALMSNPKLLLMDEPLAALDGPRKSEVLPFIAEIAATRNLPVIYVTHAMAEVTQLADQLVLIDNGKVAHKGPVIDVLADPIAAKYFAKRDAGALIECVVERHDIDEGITVLASGAGPILLPGQVGRVGVGLRLLIPAQDVMLSKTALQGQSALNMIEAVIDDIKSLPNGNLAVILQAKELPIWAELTPLSVRKLGFEAGQNVFAIFKATAVGPV</sequence>
<evidence type="ECO:0000313" key="14">
    <source>
        <dbReference type="Proteomes" id="UP000535415"/>
    </source>
</evidence>
<evidence type="ECO:0000256" key="5">
    <source>
        <dbReference type="ARBA" id="ARBA00022741"/>
    </source>
</evidence>
<dbReference type="NCBIfam" id="TIGR02142">
    <property type="entry name" value="modC_ABC"/>
    <property type="match status" value="1"/>
</dbReference>
<feature type="domain" description="Mop" evidence="12">
    <location>
        <begin position="313"/>
        <end position="378"/>
    </location>
</feature>
<keyword evidence="1" id="KW-0813">Transport</keyword>
<dbReference type="EMBL" id="JACIJM010000001">
    <property type="protein sequence ID" value="MBB5720966.1"/>
    <property type="molecule type" value="Genomic_DNA"/>
</dbReference>
<feature type="compositionally biased region" description="Gly residues" evidence="10">
    <location>
        <begin position="1"/>
        <end position="11"/>
    </location>
</feature>
<dbReference type="Pfam" id="PF00005">
    <property type="entry name" value="ABC_tran"/>
    <property type="match status" value="1"/>
</dbReference>
<dbReference type="InterPro" id="IPR003439">
    <property type="entry name" value="ABC_transporter-like_ATP-bd"/>
</dbReference>
<keyword evidence="14" id="KW-1185">Reference proteome</keyword>
<keyword evidence="2" id="KW-1003">Cell membrane</keyword>
<protein>
    <submittedName>
        <fullName evidence="13">Molybdate transport system ATP-binding protein</fullName>
    </submittedName>
</protein>
<dbReference type="PANTHER" id="PTHR43514">
    <property type="entry name" value="ABC TRANSPORTER I FAMILY MEMBER 10"/>
    <property type="match status" value="1"/>
</dbReference>
<proteinExistence type="predicted"/>
<evidence type="ECO:0000256" key="7">
    <source>
        <dbReference type="ARBA" id="ARBA00022967"/>
    </source>
</evidence>
<dbReference type="Proteomes" id="UP000535415">
    <property type="component" value="Unassembled WGS sequence"/>
</dbReference>
<dbReference type="SUPFAM" id="SSF50331">
    <property type="entry name" value="MOP-like"/>
    <property type="match status" value="1"/>
</dbReference>
<keyword evidence="8" id="KW-0472">Membrane</keyword>
<evidence type="ECO:0000256" key="2">
    <source>
        <dbReference type="ARBA" id="ARBA00022475"/>
    </source>
</evidence>
<dbReference type="PROSITE" id="PS00211">
    <property type="entry name" value="ABC_TRANSPORTER_1"/>
    <property type="match status" value="1"/>
</dbReference>
<evidence type="ECO:0000256" key="4">
    <source>
        <dbReference type="ARBA" id="ARBA00022519"/>
    </source>
</evidence>
<evidence type="ECO:0000313" key="13">
    <source>
        <dbReference type="EMBL" id="MBB5720966.1"/>
    </source>
</evidence>
<dbReference type="SUPFAM" id="SSF52540">
    <property type="entry name" value="P-loop containing nucleoside triphosphate hydrolases"/>
    <property type="match status" value="1"/>
</dbReference>
<dbReference type="InterPro" id="IPR011868">
    <property type="entry name" value="ModC_ABC_ATP-bd"/>
</dbReference>
<feature type="domain" description="ABC transporter" evidence="11">
    <location>
        <begin position="17"/>
        <end position="253"/>
    </location>
</feature>
<dbReference type="InterPro" id="IPR017871">
    <property type="entry name" value="ABC_transporter-like_CS"/>
</dbReference>
<evidence type="ECO:0000256" key="6">
    <source>
        <dbReference type="ARBA" id="ARBA00022840"/>
    </source>
</evidence>
<dbReference type="GO" id="GO:0016887">
    <property type="term" value="F:ATP hydrolysis activity"/>
    <property type="evidence" value="ECO:0007669"/>
    <property type="project" value="InterPro"/>
</dbReference>
<evidence type="ECO:0000256" key="3">
    <source>
        <dbReference type="ARBA" id="ARBA00022505"/>
    </source>
</evidence>
<evidence type="ECO:0000259" key="12">
    <source>
        <dbReference type="PROSITE" id="PS51866"/>
    </source>
</evidence>
<gene>
    <name evidence="13" type="ORF">FHS72_000570</name>
</gene>
<name>A0A7W9BI92_9RHOB</name>
<dbReference type="PROSITE" id="PS51866">
    <property type="entry name" value="MOP"/>
    <property type="match status" value="1"/>
</dbReference>
<keyword evidence="6 13" id="KW-0067">ATP-binding</keyword>
<evidence type="ECO:0000256" key="9">
    <source>
        <dbReference type="PROSITE-ProRule" id="PRU01213"/>
    </source>
</evidence>
<dbReference type="AlphaFoldDB" id="A0A7W9BI92"/>
<keyword evidence="5" id="KW-0547">Nucleotide-binding</keyword>
<dbReference type="GO" id="GO:0016020">
    <property type="term" value="C:membrane"/>
    <property type="evidence" value="ECO:0007669"/>
    <property type="project" value="InterPro"/>
</dbReference>
<dbReference type="GO" id="GO:0005524">
    <property type="term" value="F:ATP binding"/>
    <property type="evidence" value="ECO:0007669"/>
    <property type="project" value="UniProtKB-KW"/>
</dbReference>
<feature type="region of interest" description="Disordered" evidence="10">
    <location>
        <begin position="1"/>
        <end position="21"/>
    </location>
</feature>
<dbReference type="InterPro" id="IPR027417">
    <property type="entry name" value="P-loop_NTPase"/>
</dbReference>
<evidence type="ECO:0000259" key="11">
    <source>
        <dbReference type="PROSITE" id="PS50893"/>
    </source>
</evidence>
<keyword evidence="7" id="KW-1278">Translocase</keyword>
<reference evidence="13 14" key="1">
    <citation type="submission" date="2020-08" db="EMBL/GenBank/DDBJ databases">
        <title>Genomic Encyclopedia of Type Strains, Phase IV (KMG-IV): sequencing the most valuable type-strain genomes for metagenomic binning, comparative biology and taxonomic classification.</title>
        <authorList>
            <person name="Goeker M."/>
        </authorList>
    </citation>
    <scope>NUCLEOTIDE SEQUENCE [LARGE SCALE GENOMIC DNA]</scope>
    <source>
        <strain evidence="13 14">DSM 101064</strain>
    </source>
</reference>
<dbReference type="Pfam" id="PF03459">
    <property type="entry name" value="TOBE"/>
    <property type="match status" value="1"/>
</dbReference>